<dbReference type="Pfam" id="PF13439">
    <property type="entry name" value="Glyco_transf_4"/>
    <property type="match status" value="1"/>
</dbReference>
<evidence type="ECO:0000313" key="5">
    <source>
        <dbReference type="EMBL" id="NHC16221.1"/>
    </source>
</evidence>
<evidence type="ECO:0000259" key="3">
    <source>
        <dbReference type="Pfam" id="PF00534"/>
    </source>
</evidence>
<dbReference type="Gene3D" id="3.40.50.2000">
    <property type="entry name" value="Glycogen Phosphorylase B"/>
    <property type="match status" value="2"/>
</dbReference>
<dbReference type="Proteomes" id="UP000800981">
    <property type="component" value="Unassembled WGS sequence"/>
</dbReference>
<dbReference type="RefSeq" id="WP_166284679.1">
    <property type="nucleotide sequence ID" value="NZ_JAANNP010000111.1"/>
</dbReference>
<evidence type="ECO:0000259" key="4">
    <source>
        <dbReference type="Pfam" id="PF13439"/>
    </source>
</evidence>
<dbReference type="Pfam" id="PF00534">
    <property type="entry name" value="Glycos_transf_1"/>
    <property type="match status" value="1"/>
</dbReference>
<reference evidence="5 6" key="1">
    <citation type="submission" date="2020-03" db="EMBL/GenBank/DDBJ databases">
        <title>Two novel Motilibacter sp.</title>
        <authorList>
            <person name="Liu S."/>
        </authorList>
    </citation>
    <scope>NUCLEOTIDE SEQUENCE [LARGE SCALE GENOMIC DNA]</scope>
    <source>
        <strain evidence="5 6">E257</strain>
    </source>
</reference>
<dbReference type="CDD" id="cd03809">
    <property type="entry name" value="GT4_MtfB-like"/>
    <property type="match status" value="1"/>
</dbReference>
<protein>
    <submittedName>
        <fullName evidence="5">Glycosyltransferase family 4 protein</fullName>
    </submittedName>
</protein>
<organism evidence="5 6">
    <name type="scientific">Motilibacter deserti</name>
    <dbReference type="NCBI Taxonomy" id="2714956"/>
    <lineage>
        <taxon>Bacteria</taxon>
        <taxon>Bacillati</taxon>
        <taxon>Actinomycetota</taxon>
        <taxon>Actinomycetes</taxon>
        <taxon>Motilibacterales</taxon>
        <taxon>Motilibacteraceae</taxon>
        <taxon>Motilibacter</taxon>
    </lineage>
</organism>
<evidence type="ECO:0000313" key="6">
    <source>
        <dbReference type="Proteomes" id="UP000800981"/>
    </source>
</evidence>
<gene>
    <name evidence="5" type="ORF">G9H71_20760</name>
</gene>
<dbReference type="PANTHER" id="PTHR46401">
    <property type="entry name" value="GLYCOSYLTRANSFERASE WBBK-RELATED"/>
    <property type="match status" value="1"/>
</dbReference>
<feature type="domain" description="Glycosyl transferase family 1" evidence="3">
    <location>
        <begin position="202"/>
        <end position="353"/>
    </location>
</feature>
<feature type="domain" description="Glycosyltransferase subfamily 4-like N-terminal" evidence="4">
    <location>
        <begin position="17"/>
        <end position="174"/>
    </location>
</feature>
<keyword evidence="6" id="KW-1185">Reference proteome</keyword>
<comment type="caution">
    <text evidence="5">The sequence shown here is derived from an EMBL/GenBank/DDBJ whole genome shotgun (WGS) entry which is preliminary data.</text>
</comment>
<dbReference type="PANTHER" id="PTHR46401:SF2">
    <property type="entry name" value="GLYCOSYLTRANSFERASE WBBK-RELATED"/>
    <property type="match status" value="1"/>
</dbReference>
<keyword evidence="1" id="KW-0328">Glycosyltransferase</keyword>
<keyword evidence="2" id="KW-0808">Transferase</keyword>
<accession>A0ABX0H1K0</accession>
<evidence type="ECO:0000256" key="2">
    <source>
        <dbReference type="ARBA" id="ARBA00022679"/>
    </source>
</evidence>
<proteinExistence type="predicted"/>
<dbReference type="EMBL" id="JAANNP010000111">
    <property type="protein sequence ID" value="NHC16221.1"/>
    <property type="molecule type" value="Genomic_DNA"/>
</dbReference>
<dbReference type="InterPro" id="IPR028098">
    <property type="entry name" value="Glyco_trans_4-like_N"/>
</dbReference>
<sequence>MSLHVGLDLLFVTGRAGGTETYVRELLTALRRLDPGLRFTGFCRPALQAAPPSWLAGVRLVPVDTALPGPLGWAAGEVVRLPRAVARAGVDVLHCPANFGPLTGEVPRVVTVHDLLHRRFPQLVPLPVRYGTRFLVDAAGRRADLVLTVSEASAADLQRYLGLPRERVVVTPPGAFHASSPGGGVEPEESVGPDARALLGLPDRPYVLSVGTGRPHKNLPRLVEALAILPAGGRPLLVLTGGGAQAELGPVARQHGVDGDVRYAGWVADDALEALYRGACAYVMPSLFEGFGLPVIEAMRRGVPVACSDIPVLREVAGDAAEYFDPMSAASIAAALRQVVDDPRLRGRLVEDGAARAAAYTWDRTAELTLAAYVRAARG</sequence>
<evidence type="ECO:0000256" key="1">
    <source>
        <dbReference type="ARBA" id="ARBA00022676"/>
    </source>
</evidence>
<name>A0ABX0H1K0_9ACTN</name>
<dbReference type="SUPFAM" id="SSF53756">
    <property type="entry name" value="UDP-Glycosyltransferase/glycogen phosphorylase"/>
    <property type="match status" value="1"/>
</dbReference>
<dbReference type="InterPro" id="IPR001296">
    <property type="entry name" value="Glyco_trans_1"/>
</dbReference>